<organism evidence="1 2">
    <name type="scientific">Emticicia agri</name>
    <dbReference type="NCBI Taxonomy" id="2492393"/>
    <lineage>
        <taxon>Bacteria</taxon>
        <taxon>Pseudomonadati</taxon>
        <taxon>Bacteroidota</taxon>
        <taxon>Cytophagia</taxon>
        <taxon>Cytophagales</taxon>
        <taxon>Leadbetterellaceae</taxon>
        <taxon>Emticicia</taxon>
    </lineage>
</organism>
<dbReference type="Pfam" id="PF12385">
    <property type="entry name" value="Peptidase_C70"/>
    <property type="match status" value="1"/>
</dbReference>
<evidence type="ECO:0000313" key="1">
    <source>
        <dbReference type="EMBL" id="RYU93787.1"/>
    </source>
</evidence>
<comment type="caution">
    <text evidence="1">The sequence shown here is derived from an EMBL/GenBank/DDBJ whole genome shotgun (WGS) entry which is preliminary data.</text>
</comment>
<keyword evidence="2" id="KW-1185">Reference proteome</keyword>
<evidence type="ECO:0000313" key="2">
    <source>
        <dbReference type="Proteomes" id="UP000293162"/>
    </source>
</evidence>
<proteinExistence type="predicted"/>
<dbReference type="Proteomes" id="UP000293162">
    <property type="component" value="Unassembled WGS sequence"/>
</dbReference>
<gene>
    <name evidence="1" type="ORF">EWM59_20490</name>
</gene>
<reference evidence="1 2" key="1">
    <citation type="submission" date="2019-02" db="EMBL/GenBank/DDBJ databases">
        <title>Bacterial novel species Emticicia sp. 17J42-9 isolated from soil.</title>
        <authorList>
            <person name="Jung H.-Y."/>
        </authorList>
    </citation>
    <scope>NUCLEOTIDE SEQUENCE [LARGE SCALE GENOMIC DNA]</scope>
    <source>
        <strain evidence="1 2">17J42-9</strain>
    </source>
</reference>
<dbReference type="OrthoDB" id="5148996at2"/>
<dbReference type="EMBL" id="SEWF01000037">
    <property type="protein sequence ID" value="RYU93787.1"/>
    <property type="molecule type" value="Genomic_DNA"/>
</dbReference>
<dbReference type="InterPro" id="IPR022118">
    <property type="entry name" value="Peptidase_C70_AvrRpt2"/>
</dbReference>
<dbReference type="RefSeq" id="WP_130023117.1">
    <property type="nucleotide sequence ID" value="NZ_SEWF01000037.1"/>
</dbReference>
<protein>
    <submittedName>
        <fullName evidence="1">Uncharacterized protein</fullName>
    </submittedName>
</protein>
<accession>A0A4Q5LW64</accession>
<dbReference type="Gene3D" id="3.90.70.10">
    <property type="entry name" value="Cysteine proteinases"/>
    <property type="match status" value="1"/>
</dbReference>
<name>A0A4Q5LW64_9BACT</name>
<sequence length="399" mass="45011">MKYFIIFCFVAMNIQAQVNPIPQLYHNSCWAASLAMVARTIGSSHLDQCFFIKQRCKGSGSQCNCSTSSISDNEMKKFTAKNIKDYTISTSNSLGLSQIINLINSKKPIIYDYKLSGEESHIVVMDGVEGKKMADGKNISWIHISDPWPMKFGNDYFVTYEGYFSKPKINENDINKSRKYTISSDIIPSPALNSNDVSYLNNVLFNGNSKDVINGLLDNIKTSPSIFSNSFYIIINFDKSQASSTGISRGLRIINVGNAGTLIGAVTEPNILLSRDNEATINFLIQNSTIKTAITTVKISNVYNSFDFNNNWIINHIERGDRYKTLLDQAKTLGIDLLAENETDIIFHFRDTYFALLKKDKTYYVFDIYRDGFEKIGADSQEIISGKPIEFKDFVKHLK</sequence>
<dbReference type="AlphaFoldDB" id="A0A4Q5LW64"/>